<feature type="signal peptide" evidence="1">
    <location>
        <begin position="1"/>
        <end position="33"/>
    </location>
</feature>
<feature type="chain" id="PRO_5034054076" description="Hydrophobic W protein" evidence="1">
    <location>
        <begin position="34"/>
        <end position="781"/>
    </location>
</feature>
<reference evidence="2" key="2">
    <citation type="submission" date="2020-09" db="EMBL/GenBank/DDBJ databases">
        <authorList>
            <person name="Sun Q."/>
            <person name="Ohkuma M."/>
        </authorList>
    </citation>
    <scope>NUCLEOTIDE SEQUENCE</scope>
    <source>
        <strain evidence="2">JCM 3051</strain>
    </source>
</reference>
<gene>
    <name evidence="2" type="ORF">GCM10010102_33160</name>
</gene>
<dbReference type="SMART" id="SM00728">
    <property type="entry name" value="ChW"/>
    <property type="match status" value="5"/>
</dbReference>
<accession>A0A8H9L7I7</accession>
<keyword evidence="3" id="KW-1185">Reference proteome</keyword>
<dbReference type="EMBL" id="BMPT01000015">
    <property type="protein sequence ID" value="GGM35140.1"/>
    <property type="molecule type" value="Genomic_DNA"/>
</dbReference>
<comment type="caution">
    <text evidence="2">The sequence shown here is derived from an EMBL/GenBank/DDBJ whole genome shotgun (WGS) entry which is preliminary data.</text>
</comment>
<dbReference type="RefSeq" id="WP_171103934.1">
    <property type="nucleotide sequence ID" value="NZ_BMPT01000015.1"/>
</dbReference>
<organism evidence="2 3">
    <name type="scientific">Promicromonospora citrea</name>
    <dbReference type="NCBI Taxonomy" id="43677"/>
    <lineage>
        <taxon>Bacteria</taxon>
        <taxon>Bacillati</taxon>
        <taxon>Actinomycetota</taxon>
        <taxon>Actinomycetes</taxon>
        <taxon>Micrococcales</taxon>
        <taxon>Promicromonosporaceae</taxon>
        <taxon>Promicromonospora</taxon>
    </lineage>
</organism>
<evidence type="ECO:0000313" key="2">
    <source>
        <dbReference type="EMBL" id="GGM35140.1"/>
    </source>
</evidence>
<dbReference type="AlphaFoldDB" id="A0A8H9L7I7"/>
<dbReference type="InterPro" id="IPR006637">
    <property type="entry name" value="ChW"/>
</dbReference>
<proteinExistence type="predicted"/>
<sequence length="781" mass="82986">MKIFGTTGAPGRALAALTGSALLAGLLVTPAAAAPAALPESAPPTTTVNGELCTDEPVWFHGGGSRATLTWGSTFEEPTPATALMYTIVRPDGVVVDRWPAAIEGGVASLTRDLPADHDTVYTLETRLRVDGELAEEPVASCRFGIRQPPSVSTVPVLGEEAVYVAGEPRGGVGVPGRFLVNHTRGGDAVTVEYALTGSTTRPTAWETVPAPGAGPLTVPVVPTVSGTRYLHVRGVDRYGVPGPVTRRTLRVAAAGEAEPTPPAVTLADVEDTTPGDGRIPVTATLTEDLGGWPMGDLVVLYQGHELGRAAMTAQAQTVPLEQALLGTGFRDVTVEYRQFEGAPLVTTTARLCGGDCAFSGGRATITALGGVRLDPNLKAEVSGFSPAPTSYEYEWLSAGKLVATETDDNPYYLSLPRDEKHTLTLRVTATGPRMVPKTVSTSVVIGDRPEPQVCATGKAVGTSWSDSYGFCRPHGVAEVGDPGSGDALEMITAHPWPAGYSFSEGEPAAGDPILPDYWFAMKGYVQGRGWQGLQRKGDVHYIGSVGENRRLEAFRIDDGGVLAPYYDVWYRAWVPKHGWLGWAKNGENAGTVGYGYRIEAVQVRLLPHGTSPSASGTGAAPFYEKATQDQVTVEPWMRPVGWRKLVHGGSTAGLTDTSQRLNAVRVHVKGRSDSGSVQVAAKVEGDGWRSYVGDSKVAGTFHASNRTSAYKMRLTGEMAKQYDIYYRVHVAGKGWLGWARNGSGAGTESYSYRNTAVQVVLVKKGERALMSGYDRPAYLR</sequence>
<dbReference type="Pfam" id="PF07538">
    <property type="entry name" value="ChW"/>
    <property type="match status" value="3"/>
</dbReference>
<evidence type="ECO:0000256" key="1">
    <source>
        <dbReference type="SAM" id="SignalP"/>
    </source>
</evidence>
<evidence type="ECO:0008006" key="4">
    <source>
        <dbReference type="Google" id="ProtNLM"/>
    </source>
</evidence>
<keyword evidence="1" id="KW-0732">Signal</keyword>
<name>A0A8H9L7I7_9MICO</name>
<reference evidence="2" key="1">
    <citation type="journal article" date="2014" name="Int. J. Syst. Evol. Microbiol.">
        <title>Complete genome sequence of Corynebacterium casei LMG S-19264T (=DSM 44701T), isolated from a smear-ripened cheese.</title>
        <authorList>
            <consortium name="US DOE Joint Genome Institute (JGI-PGF)"/>
            <person name="Walter F."/>
            <person name="Albersmeier A."/>
            <person name="Kalinowski J."/>
            <person name="Ruckert C."/>
        </authorList>
    </citation>
    <scope>NUCLEOTIDE SEQUENCE</scope>
    <source>
        <strain evidence="2">JCM 3051</strain>
    </source>
</reference>
<protein>
    <recommendedName>
        <fullName evidence="4">Hydrophobic W protein</fullName>
    </recommendedName>
</protein>
<evidence type="ECO:0000313" key="3">
    <source>
        <dbReference type="Proteomes" id="UP000655589"/>
    </source>
</evidence>
<dbReference type="Proteomes" id="UP000655589">
    <property type="component" value="Unassembled WGS sequence"/>
</dbReference>